<proteinExistence type="predicted"/>
<gene>
    <name evidence="2" type="ORF">KUV50_17305</name>
</gene>
<dbReference type="CDD" id="cd03801">
    <property type="entry name" value="GT4_PimA-like"/>
    <property type="match status" value="1"/>
</dbReference>
<feature type="domain" description="Glycosyl transferase family 1" evidence="1">
    <location>
        <begin position="186"/>
        <end position="329"/>
    </location>
</feature>
<accession>A0A953HRH0</accession>
<dbReference type="PANTHER" id="PTHR45947">
    <property type="entry name" value="SULFOQUINOVOSYL TRANSFERASE SQD2"/>
    <property type="match status" value="1"/>
</dbReference>
<protein>
    <submittedName>
        <fullName evidence="2">Glycosyltransferase</fullName>
    </submittedName>
</protein>
<dbReference type="SUPFAM" id="SSF53756">
    <property type="entry name" value="UDP-Glycosyltransferase/glycogen phosphorylase"/>
    <property type="match status" value="1"/>
</dbReference>
<dbReference type="Gene3D" id="3.40.50.2000">
    <property type="entry name" value="Glycogen Phosphorylase B"/>
    <property type="match status" value="2"/>
</dbReference>
<evidence type="ECO:0000313" key="2">
    <source>
        <dbReference type="EMBL" id="MBY5959914.1"/>
    </source>
</evidence>
<dbReference type="Pfam" id="PF00534">
    <property type="entry name" value="Glycos_transf_1"/>
    <property type="match status" value="1"/>
</dbReference>
<dbReference type="PANTHER" id="PTHR45947:SF3">
    <property type="entry name" value="SULFOQUINOVOSYL TRANSFERASE SQD2"/>
    <property type="match status" value="1"/>
</dbReference>
<organism evidence="2 3">
    <name type="scientific">Membranihabitans marinus</name>
    <dbReference type="NCBI Taxonomy" id="1227546"/>
    <lineage>
        <taxon>Bacteria</taxon>
        <taxon>Pseudomonadati</taxon>
        <taxon>Bacteroidota</taxon>
        <taxon>Saprospiria</taxon>
        <taxon>Saprospirales</taxon>
        <taxon>Saprospiraceae</taxon>
        <taxon>Membranihabitans</taxon>
    </lineage>
</organism>
<comment type="caution">
    <text evidence="2">The sequence shown here is derived from an EMBL/GenBank/DDBJ whole genome shotgun (WGS) entry which is preliminary data.</text>
</comment>
<dbReference type="InterPro" id="IPR001296">
    <property type="entry name" value="Glyco_trans_1"/>
</dbReference>
<reference evidence="2" key="1">
    <citation type="submission" date="2021-06" db="EMBL/GenBank/DDBJ databases">
        <title>44 bacteria genomes isolated from Dapeng, Shenzhen.</title>
        <authorList>
            <person name="Zheng W."/>
            <person name="Yu S."/>
            <person name="Huang Y."/>
        </authorList>
    </citation>
    <scope>NUCLEOTIDE SEQUENCE</scope>
    <source>
        <strain evidence="2">DP5N28-2</strain>
    </source>
</reference>
<keyword evidence="3" id="KW-1185">Reference proteome</keyword>
<name>A0A953HRH0_9BACT</name>
<dbReference type="InterPro" id="IPR050194">
    <property type="entry name" value="Glycosyltransferase_grp1"/>
</dbReference>
<evidence type="ECO:0000259" key="1">
    <source>
        <dbReference type="Pfam" id="PF00534"/>
    </source>
</evidence>
<dbReference type="RefSeq" id="WP_222581450.1">
    <property type="nucleotide sequence ID" value="NZ_JAHVHU010000019.1"/>
</dbReference>
<sequence length="353" mass="40457">MKSKNIKNVLFVAPFMESFIKGDIKILSRHFNVITNIYPWKNKKFTLWYMLQQLWLIVFNMYKLDAIVVSFGGYWALIPAMMGRVLGIPVYIIVHGTDCCSIPSINYGMLRKQPLKMVCAWSYSLSTMILPVSDSLKHTINTYYDSADKNEKTQGILHFFPKLKTSFRTIFNGLDPKFWIKDSTNTNRSENSFITVLSEAQYKRKGGDLIVKAAKKFPNATFYIAGTSTIDLDVAPPDNVIWLGRLSPEELRMYYRKSTFYLQLSIFEGFGCALCEAMLTECIPIGSSANMIPEIIGDTGFILKKRDIRELESILNHVLSISDKAKMGKMARDKVIKDYTFDIRERKLLTILT</sequence>
<dbReference type="GO" id="GO:0016757">
    <property type="term" value="F:glycosyltransferase activity"/>
    <property type="evidence" value="ECO:0007669"/>
    <property type="project" value="InterPro"/>
</dbReference>
<dbReference type="Proteomes" id="UP000753961">
    <property type="component" value="Unassembled WGS sequence"/>
</dbReference>
<evidence type="ECO:0000313" key="3">
    <source>
        <dbReference type="Proteomes" id="UP000753961"/>
    </source>
</evidence>
<dbReference type="AlphaFoldDB" id="A0A953HRH0"/>
<dbReference type="EMBL" id="JAHVHU010000019">
    <property type="protein sequence ID" value="MBY5959914.1"/>
    <property type="molecule type" value="Genomic_DNA"/>
</dbReference>